<dbReference type="PIRSF" id="PIRSF018634">
    <property type="entry name" value="UCP018634"/>
    <property type="match status" value="1"/>
</dbReference>
<evidence type="ECO:0000313" key="2">
    <source>
        <dbReference type="Proteomes" id="UP000056322"/>
    </source>
</evidence>
<dbReference type="Pfam" id="PF06296">
    <property type="entry name" value="RelE"/>
    <property type="match status" value="1"/>
</dbReference>
<name>A0A0B7IWM9_9PROT</name>
<dbReference type="OrthoDB" id="8607264at2"/>
<dbReference type="AlphaFoldDB" id="A0A0B7IWM9"/>
<dbReference type="HOGENOM" id="CLU_132631_1_0_4"/>
<dbReference type="InterPro" id="IPR009387">
    <property type="entry name" value="HigB-2"/>
</dbReference>
<dbReference type="RefSeq" id="WP_045751735.1">
    <property type="nucleotide sequence ID" value="NZ_LN794158.1"/>
</dbReference>
<evidence type="ECO:0000313" key="1">
    <source>
        <dbReference type="EMBL" id="CEN56687.1"/>
    </source>
</evidence>
<gene>
    <name evidence="1" type="ORF">BN1209_1652</name>
</gene>
<dbReference type="STRING" id="1581680.BN1209_1652"/>
<proteinExistence type="predicted"/>
<protein>
    <recommendedName>
        <fullName evidence="3">Type II toxin-antitoxin system RelE/ParE family toxin</fullName>
    </recommendedName>
</protein>
<dbReference type="Proteomes" id="UP000056322">
    <property type="component" value="Chromosome 1"/>
</dbReference>
<keyword evidence="2" id="KW-1185">Reference proteome</keyword>
<dbReference type="EMBL" id="LN794158">
    <property type="protein sequence ID" value="CEN56687.1"/>
    <property type="molecule type" value="Genomic_DNA"/>
</dbReference>
<evidence type="ECO:0008006" key="3">
    <source>
        <dbReference type="Google" id="ProtNLM"/>
    </source>
</evidence>
<accession>A0A0B7IWM9</accession>
<organism evidence="1 2">
    <name type="scientific">Candidatus Methylopumilus turicensis</name>
    <dbReference type="NCBI Taxonomy" id="1581680"/>
    <lineage>
        <taxon>Bacteria</taxon>
        <taxon>Pseudomonadati</taxon>
        <taxon>Pseudomonadota</taxon>
        <taxon>Betaproteobacteria</taxon>
        <taxon>Nitrosomonadales</taxon>
        <taxon>Methylophilaceae</taxon>
        <taxon>Candidatus Methylopumilus</taxon>
    </lineage>
</organism>
<reference evidence="2" key="1">
    <citation type="submission" date="2014-12" db="EMBL/GenBank/DDBJ databases">
        <authorList>
            <person name="Salcher M.M."/>
        </authorList>
    </citation>
    <scope>NUCLEOTIDE SEQUENCE [LARGE SCALE GENOMIC DNA]</scope>
    <source>
        <strain evidence="2">MMS-10A-171</strain>
    </source>
</reference>
<sequence>MRIIKTRHFDRWAKKLGLTDAALVNAVVEINNGLVDANLGGSLVKKRVAVNGKGKRAGARTIVATNFGESCYFIYGFEKSAQANISPSELEALKALATDLLAISEQNLDALLAEERMMEVKSEG</sequence>
<dbReference type="KEGG" id="mbac:BN1209_1652"/>